<protein>
    <submittedName>
        <fullName evidence="2">Uncharacterized protein</fullName>
    </submittedName>
</protein>
<dbReference type="AlphaFoldDB" id="A0AA51X6Y9"/>
<evidence type="ECO:0000313" key="3">
    <source>
        <dbReference type="Proteomes" id="UP001239782"/>
    </source>
</evidence>
<organism evidence="2 3">
    <name type="scientific">Pleionea litopenaei</name>
    <dbReference type="NCBI Taxonomy" id="3070815"/>
    <lineage>
        <taxon>Bacteria</taxon>
        <taxon>Pseudomonadati</taxon>
        <taxon>Pseudomonadota</taxon>
        <taxon>Gammaproteobacteria</taxon>
        <taxon>Oceanospirillales</taxon>
        <taxon>Pleioneaceae</taxon>
        <taxon>Pleionea</taxon>
    </lineage>
</organism>
<dbReference type="RefSeq" id="WP_309202482.1">
    <property type="nucleotide sequence ID" value="NZ_CP133548.1"/>
</dbReference>
<proteinExistence type="predicted"/>
<feature type="signal peptide" evidence="1">
    <location>
        <begin position="1"/>
        <end position="27"/>
    </location>
</feature>
<keyword evidence="3" id="KW-1185">Reference proteome</keyword>
<evidence type="ECO:0000256" key="1">
    <source>
        <dbReference type="SAM" id="SignalP"/>
    </source>
</evidence>
<feature type="chain" id="PRO_5041225129" evidence="1">
    <location>
        <begin position="28"/>
        <end position="157"/>
    </location>
</feature>
<keyword evidence="1" id="KW-0732">Signal</keyword>
<accession>A0AA51X6Y9</accession>
<sequence>MKKRFMNKRLMIAATLLATGLANSIMAAGPVTSPGWYYTTVTGSGSSAHYDDRGPFAGPTECNAARSTDFGDGGAMPVTWGPGCFELFANDIPAYNELLEHWNLATAPGGGTPAIGDDIHQVFTAVNILIEQHAIRDYRKSLNITSNIKERRDDERR</sequence>
<name>A0AA51X6Y9_9GAMM</name>
<dbReference type="EMBL" id="CP133548">
    <property type="protein sequence ID" value="WMS87341.1"/>
    <property type="molecule type" value="Genomic_DNA"/>
</dbReference>
<evidence type="ECO:0000313" key="2">
    <source>
        <dbReference type="EMBL" id="WMS87341.1"/>
    </source>
</evidence>
<dbReference type="Proteomes" id="UP001239782">
    <property type="component" value="Chromosome"/>
</dbReference>
<reference evidence="2 3" key="1">
    <citation type="submission" date="2023-08" db="EMBL/GenBank/DDBJ databases">
        <title>Pleionea litopenaei sp. nov., isolated from stomach of juvenile Litopenaeus vannamei.</title>
        <authorList>
            <person name="Rho A.M."/>
            <person name="Hwang C.Y."/>
        </authorList>
    </citation>
    <scope>NUCLEOTIDE SEQUENCE [LARGE SCALE GENOMIC DNA]</scope>
    <source>
        <strain evidence="2 3">HL-JVS1</strain>
    </source>
</reference>
<dbReference type="KEGG" id="plei:Q9312_00075"/>
<gene>
    <name evidence="2" type="ORF">Q9312_00075</name>
</gene>